<dbReference type="Gene3D" id="3.90.550.10">
    <property type="entry name" value="Spore Coat Polysaccharide Biosynthesis Protein SpsA, Chain A"/>
    <property type="match status" value="1"/>
</dbReference>
<dbReference type="InterPro" id="IPR011990">
    <property type="entry name" value="TPR-like_helical_dom_sf"/>
</dbReference>
<dbReference type="Proteomes" id="UP000320623">
    <property type="component" value="Unassembled WGS sequence"/>
</dbReference>
<keyword evidence="3" id="KW-1185">Reference proteome</keyword>
<dbReference type="PANTHER" id="PTHR22916">
    <property type="entry name" value="GLYCOSYLTRANSFERASE"/>
    <property type="match status" value="1"/>
</dbReference>
<dbReference type="STRING" id="1643428.GCA_001442855_02160"/>
<dbReference type="SUPFAM" id="SSF53448">
    <property type="entry name" value="Nucleotide-diphospho-sugar transferases"/>
    <property type="match status" value="1"/>
</dbReference>
<organism evidence="2 3">
    <name type="scientific">Candidatus Thermokryptus mobilis</name>
    <dbReference type="NCBI Taxonomy" id="1643428"/>
    <lineage>
        <taxon>Bacteria</taxon>
        <taxon>Pseudomonadati</taxon>
        <taxon>Candidatus Kryptoniota</taxon>
        <taxon>Candidatus Thermokryptus</taxon>
    </lineage>
</organism>
<reference evidence="3" key="1">
    <citation type="submission" date="2015-11" db="EMBL/GenBank/DDBJ databases">
        <authorList>
            <person name="Varghese N."/>
        </authorList>
    </citation>
    <scope>NUCLEOTIDE SEQUENCE [LARGE SCALE GENOMIC DNA]</scope>
</reference>
<dbReference type="Pfam" id="PF00535">
    <property type="entry name" value="Glycos_transf_2"/>
    <property type="match status" value="1"/>
</dbReference>
<evidence type="ECO:0000313" key="3">
    <source>
        <dbReference type="Proteomes" id="UP000320623"/>
    </source>
</evidence>
<gene>
    <name evidence="2" type="ORF">JGI1_02208</name>
</gene>
<evidence type="ECO:0000313" key="2">
    <source>
        <dbReference type="EMBL" id="CUU08913.1"/>
    </source>
</evidence>
<dbReference type="AlphaFoldDB" id="A0A0S4NFX9"/>
<dbReference type="RefSeq" id="WP_140945910.1">
    <property type="nucleotide sequence ID" value="NZ_FAOO01000026.1"/>
</dbReference>
<dbReference type="OrthoDB" id="9784574at2"/>
<dbReference type="InterPro" id="IPR029044">
    <property type="entry name" value="Nucleotide-diphossugar_trans"/>
</dbReference>
<accession>A0A0S4NFX9</accession>
<dbReference type="PANTHER" id="PTHR22916:SF3">
    <property type="entry name" value="UDP-GLCNAC:BETAGAL BETA-1,3-N-ACETYLGLUCOSAMINYLTRANSFERASE-LIKE PROTEIN 1"/>
    <property type="match status" value="1"/>
</dbReference>
<proteinExistence type="predicted"/>
<dbReference type="EMBL" id="FAOO01000026">
    <property type="protein sequence ID" value="CUU08913.1"/>
    <property type="molecule type" value="Genomic_DNA"/>
</dbReference>
<evidence type="ECO:0000259" key="1">
    <source>
        <dbReference type="Pfam" id="PF00535"/>
    </source>
</evidence>
<keyword evidence="2" id="KW-0808">Transferase</keyword>
<dbReference type="InterPro" id="IPR001173">
    <property type="entry name" value="Glyco_trans_2-like"/>
</dbReference>
<dbReference type="SUPFAM" id="SSF48452">
    <property type="entry name" value="TPR-like"/>
    <property type="match status" value="1"/>
</dbReference>
<name>A0A0S4NFX9_9BACT</name>
<dbReference type="GO" id="GO:0016758">
    <property type="term" value="F:hexosyltransferase activity"/>
    <property type="evidence" value="ECO:0007669"/>
    <property type="project" value="UniProtKB-ARBA"/>
</dbReference>
<feature type="domain" description="Glycosyltransferase 2-like" evidence="1">
    <location>
        <begin position="7"/>
        <end position="169"/>
    </location>
</feature>
<protein>
    <submittedName>
        <fullName evidence="2">Glycosyltransferase involved in cell wall bisynthesis</fullName>
    </submittedName>
</protein>
<sequence>MKTIKVSIIIPTYNCSSLLERAIKSVLAQTYENWELIIVDDGSTDGTKDLVANFRKIEPRIKYIWQNNSGAPARPRNTGIKSASGEYIAFLDHDDEWLPNKLEKQVALLENSPEIAFVSCNVIVVSPKRSEFISSPKYKGENFLKKMLEKNLILTASSVVVRREIFDKVGLFDETLKFADDWDMWVRIALKYKFDYIDEPLVKYFWHGKNRIIKTNISERIQDYEYFIYKHWVLLERFPKAMDVNLRYLGLLNMQNSNIRKARQYFRLALTYTPWSVRTLINFALSYFGSDIYDFALRFKRRVESLVDRNKLR</sequence>